<protein>
    <recommendedName>
        <fullName evidence="3">Tetratricopeptide repeat protein</fullName>
    </recommendedName>
</protein>
<evidence type="ECO:0000313" key="2">
    <source>
        <dbReference type="Proteomes" id="UP001057498"/>
    </source>
</evidence>
<name>A0ABM7YT13_9BURK</name>
<dbReference type="RefSeq" id="WP_251970956.1">
    <property type="nucleotide sequence ID" value="NZ_AP025730.1"/>
</dbReference>
<sequence length="223" mass="24122">MSDSFVTALADWTVDPVFTYARGGRLEGGYVADPIAVWRHFSALVARDPLDIEAQVRRILLACQPPHQDKAFGALLDLYLALGPQGVGLRRMMLEVAEPCIESDEARFLAAHLDSGLARNALLPAGTGAILDCAVIGSAQAVRHERLAVASTSRVDEAISLLDHGDLPGARALLEEILLDDPCDETATQELLAIYHHSRDAAAQQAMRTRLMERHGSLPPAWA</sequence>
<gene>
    <name evidence="1" type="ORF">CATMQ487_47630</name>
</gene>
<proteinExistence type="predicted"/>
<accession>A0ABM7YT13</accession>
<reference evidence="1" key="1">
    <citation type="submission" date="2022-04" db="EMBL/GenBank/DDBJ databases">
        <title>Whole genome sequence of Sphaerotilus sp. FB-5.</title>
        <authorList>
            <person name="Takeda M."/>
            <person name="Narihara S."/>
            <person name="Akimoto M."/>
            <person name="Akimoto R."/>
            <person name="Nishiyashiki S."/>
            <person name="Murakami T."/>
        </authorList>
    </citation>
    <scope>NUCLEOTIDE SEQUENCE</scope>
    <source>
        <strain evidence="1">FB-5</strain>
    </source>
</reference>
<organism evidence="1 2">
    <name type="scientific">Sphaerotilus microaerophilus</name>
    <dbReference type="NCBI Taxonomy" id="2914710"/>
    <lineage>
        <taxon>Bacteria</taxon>
        <taxon>Pseudomonadati</taxon>
        <taxon>Pseudomonadota</taxon>
        <taxon>Betaproteobacteria</taxon>
        <taxon>Burkholderiales</taxon>
        <taxon>Sphaerotilaceae</taxon>
        <taxon>Sphaerotilus</taxon>
    </lineage>
</organism>
<evidence type="ECO:0000313" key="1">
    <source>
        <dbReference type="EMBL" id="BDI07793.1"/>
    </source>
</evidence>
<dbReference type="Proteomes" id="UP001057498">
    <property type="component" value="Chromosome"/>
</dbReference>
<evidence type="ECO:0008006" key="3">
    <source>
        <dbReference type="Google" id="ProtNLM"/>
    </source>
</evidence>
<keyword evidence="2" id="KW-1185">Reference proteome</keyword>
<dbReference type="EMBL" id="AP025730">
    <property type="protein sequence ID" value="BDI07793.1"/>
    <property type="molecule type" value="Genomic_DNA"/>
</dbReference>